<dbReference type="AlphaFoldDB" id="A0A067CY51"/>
<reference evidence="1 2" key="1">
    <citation type="journal article" date="2013" name="PLoS Genet.">
        <title>Distinctive expansion of potential virulence genes in the genome of the oomycete fish pathogen Saprolegnia parasitica.</title>
        <authorList>
            <person name="Jiang R.H."/>
            <person name="de Bruijn I."/>
            <person name="Haas B.J."/>
            <person name="Belmonte R."/>
            <person name="Lobach L."/>
            <person name="Christie J."/>
            <person name="van den Ackerveken G."/>
            <person name="Bottin A."/>
            <person name="Bulone V."/>
            <person name="Diaz-Moreno S.M."/>
            <person name="Dumas B."/>
            <person name="Fan L."/>
            <person name="Gaulin E."/>
            <person name="Govers F."/>
            <person name="Grenville-Briggs L.J."/>
            <person name="Horner N.R."/>
            <person name="Levin J.Z."/>
            <person name="Mammella M."/>
            <person name="Meijer H.J."/>
            <person name="Morris P."/>
            <person name="Nusbaum C."/>
            <person name="Oome S."/>
            <person name="Phillips A.J."/>
            <person name="van Rooyen D."/>
            <person name="Rzeszutek E."/>
            <person name="Saraiva M."/>
            <person name="Secombes C.J."/>
            <person name="Seidl M.F."/>
            <person name="Snel B."/>
            <person name="Stassen J.H."/>
            <person name="Sykes S."/>
            <person name="Tripathy S."/>
            <person name="van den Berg H."/>
            <person name="Vega-Arreguin J.C."/>
            <person name="Wawra S."/>
            <person name="Young S.K."/>
            <person name="Zeng Q."/>
            <person name="Dieguez-Uribeondo J."/>
            <person name="Russ C."/>
            <person name="Tyler B.M."/>
            <person name="van West P."/>
        </authorList>
    </citation>
    <scope>NUCLEOTIDE SEQUENCE [LARGE SCALE GENOMIC DNA]</scope>
    <source>
        <strain evidence="1 2">CBS 223.65</strain>
    </source>
</reference>
<gene>
    <name evidence="1" type="ORF">SPRG_00478</name>
</gene>
<dbReference type="EMBL" id="KK583189">
    <property type="protein sequence ID" value="KDO35634.1"/>
    <property type="molecule type" value="Genomic_DNA"/>
</dbReference>
<dbReference type="VEuPathDB" id="FungiDB:SPRG_00478"/>
<evidence type="ECO:0000313" key="2">
    <source>
        <dbReference type="Proteomes" id="UP000030745"/>
    </source>
</evidence>
<accession>A0A067CY51</accession>
<dbReference type="Proteomes" id="UP000030745">
    <property type="component" value="Unassembled WGS sequence"/>
</dbReference>
<sequence length="680" mass="74459">MERYDDVLARLATDGARAIDLLRAAARQAHAADEAVMGYALQFSNDDLCFELLQGHDRRFFDALRITGDYDLALTQSLQSKLVTFTSSAIPDMVLQGVASVKVHMTRGRDVHGVRLLFWPKTHRARLAGIPTSIQWLVRAVDDPHGSTLTLLGASDVAVVAAEIFAACRDPLLSSSGPSLACLFLESYWTLQSDVPIMTAGAWMQAVSTKFGWERLLSPLLSLLRRWSQTHLVEVFQLVASLGGVDPTPVCRRLEAAFLGELMRACWDQYVRVTAFEIVAGTWLHDRLPTSLLLEIAAFRATDACRIAALVAQHPTSFPPIAVVTPAVWAAQDAYSGLSLIAPKAAHCAPAAAFDDVAWGTIQLVDVMATTLLVAMQDAGGWSATFLDACYAHAGLALLPALVSVLSVHPSLEARNEVVLMLQRAPELLRSTLSLDTPGHLARYFALNGRRAAIRKRPLSTSDVQLELLLTVLNGLTSTGQIDALVTNVLRELDGAPWALHAHRSVIYRLLHYVVTPHARLRLVQACLECHKTASRTSLPLWDATIDDIYVACDCAACAMLRRHLLSDTSYPLKMTGPVPRCLRCLIYEHSDRLCLEREDASGYHVRKTPRKGSIDYQGCKKTLSMEQIEKGPDGDMHREMALQELEAASLQDLQPPSSDAGFGSASCIVPRSNIGWSFT</sequence>
<protein>
    <submittedName>
        <fullName evidence="1">Uncharacterized protein</fullName>
    </submittedName>
</protein>
<evidence type="ECO:0000313" key="1">
    <source>
        <dbReference type="EMBL" id="KDO35634.1"/>
    </source>
</evidence>
<proteinExistence type="predicted"/>
<name>A0A067CY51_SAPPC</name>
<dbReference type="RefSeq" id="XP_012193962.1">
    <property type="nucleotide sequence ID" value="XM_012338572.1"/>
</dbReference>
<keyword evidence="2" id="KW-1185">Reference proteome</keyword>
<organism evidence="1 2">
    <name type="scientific">Saprolegnia parasitica (strain CBS 223.65)</name>
    <dbReference type="NCBI Taxonomy" id="695850"/>
    <lineage>
        <taxon>Eukaryota</taxon>
        <taxon>Sar</taxon>
        <taxon>Stramenopiles</taxon>
        <taxon>Oomycota</taxon>
        <taxon>Saprolegniomycetes</taxon>
        <taxon>Saprolegniales</taxon>
        <taxon>Saprolegniaceae</taxon>
        <taxon>Saprolegnia</taxon>
    </lineage>
</organism>
<dbReference type="GeneID" id="24123117"/>
<dbReference type="KEGG" id="spar:SPRG_00478"/>